<sequence>MAQLELCQYSFPPGQGTTRAVPVQDLPIPGHNLSCASNERGFFSAASIDVSLQGGFLLLPFHIILFTPLRLQRALDNVYTGCNSIRCIELHPVYTGYTHFYYSFLLFVIDRI</sequence>
<dbReference type="EMBL" id="HBUF01558128">
    <property type="protein sequence ID" value="CAG6760998.1"/>
    <property type="molecule type" value="Transcribed_RNA"/>
</dbReference>
<proteinExistence type="predicted"/>
<dbReference type="AlphaFoldDB" id="A0A8D9A7A8"/>
<evidence type="ECO:0000313" key="1">
    <source>
        <dbReference type="EMBL" id="CAG6760999.1"/>
    </source>
</evidence>
<accession>A0A8D9A7A8</accession>
<dbReference type="EMBL" id="HBUF01558130">
    <property type="protein sequence ID" value="CAG6760999.1"/>
    <property type="molecule type" value="Transcribed_RNA"/>
</dbReference>
<protein>
    <submittedName>
        <fullName evidence="1">Uncharacterized protein</fullName>
    </submittedName>
</protein>
<name>A0A8D9A7A8_9HEMI</name>
<organism evidence="1">
    <name type="scientific">Cacopsylla melanoneura</name>
    <dbReference type="NCBI Taxonomy" id="428564"/>
    <lineage>
        <taxon>Eukaryota</taxon>
        <taxon>Metazoa</taxon>
        <taxon>Ecdysozoa</taxon>
        <taxon>Arthropoda</taxon>
        <taxon>Hexapoda</taxon>
        <taxon>Insecta</taxon>
        <taxon>Pterygota</taxon>
        <taxon>Neoptera</taxon>
        <taxon>Paraneoptera</taxon>
        <taxon>Hemiptera</taxon>
        <taxon>Sternorrhyncha</taxon>
        <taxon>Psylloidea</taxon>
        <taxon>Psyllidae</taxon>
        <taxon>Psyllinae</taxon>
        <taxon>Cacopsylla</taxon>
    </lineage>
</organism>
<reference evidence="1" key="1">
    <citation type="submission" date="2021-05" db="EMBL/GenBank/DDBJ databases">
        <authorList>
            <person name="Alioto T."/>
            <person name="Alioto T."/>
            <person name="Gomez Garrido J."/>
        </authorList>
    </citation>
    <scope>NUCLEOTIDE SEQUENCE</scope>
</reference>